<comment type="caution">
    <text evidence="5">The sequence shown here is derived from an EMBL/GenBank/DDBJ whole genome shotgun (WGS) entry which is preliminary data.</text>
</comment>
<dbReference type="SMART" id="SM00267">
    <property type="entry name" value="GGDEF"/>
    <property type="match status" value="1"/>
</dbReference>
<keyword evidence="3" id="KW-0472">Membrane</keyword>
<feature type="domain" description="GGDEF" evidence="4">
    <location>
        <begin position="231"/>
        <end position="360"/>
    </location>
</feature>
<evidence type="ECO:0000256" key="3">
    <source>
        <dbReference type="SAM" id="Phobius"/>
    </source>
</evidence>
<dbReference type="Pfam" id="PF00990">
    <property type="entry name" value="GGDEF"/>
    <property type="match status" value="1"/>
</dbReference>
<dbReference type="GO" id="GO:0052621">
    <property type="term" value="F:diguanylate cyclase activity"/>
    <property type="evidence" value="ECO:0007669"/>
    <property type="project" value="UniProtKB-EC"/>
</dbReference>
<evidence type="ECO:0000313" key="6">
    <source>
        <dbReference type="Proteomes" id="UP000018857"/>
    </source>
</evidence>
<dbReference type="STRING" id="1208321.D104_09000"/>
<dbReference type="eggNOG" id="COG2199">
    <property type="taxonomic scope" value="Bacteria"/>
</dbReference>
<keyword evidence="3" id="KW-0812">Transmembrane</keyword>
<evidence type="ECO:0000313" key="5">
    <source>
        <dbReference type="EMBL" id="ETI60823.1"/>
    </source>
</evidence>
<keyword evidence="3" id="KW-1133">Transmembrane helix</keyword>
<dbReference type="GO" id="GO:1902201">
    <property type="term" value="P:negative regulation of bacterial-type flagellum-dependent cell motility"/>
    <property type="evidence" value="ECO:0007669"/>
    <property type="project" value="TreeGrafter"/>
</dbReference>
<dbReference type="InterPro" id="IPR050469">
    <property type="entry name" value="Diguanylate_Cyclase"/>
</dbReference>
<evidence type="ECO:0000256" key="1">
    <source>
        <dbReference type="ARBA" id="ARBA00012528"/>
    </source>
</evidence>
<dbReference type="InterPro" id="IPR043128">
    <property type="entry name" value="Rev_trsase/Diguanyl_cyclase"/>
</dbReference>
<dbReference type="PROSITE" id="PS50887">
    <property type="entry name" value="GGDEF"/>
    <property type="match status" value="1"/>
</dbReference>
<dbReference type="InterPro" id="IPR000160">
    <property type="entry name" value="GGDEF_dom"/>
</dbReference>
<dbReference type="Proteomes" id="UP000018857">
    <property type="component" value="Unassembled WGS sequence"/>
</dbReference>
<dbReference type="PANTHER" id="PTHR45138">
    <property type="entry name" value="REGULATORY COMPONENTS OF SENSORY TRANSDUCTION SYSTEM"/>
    <property type="match status" value="1"/>
</dbReference>
<organism evidence="5 6">
    <name type="scientific">Marinomonas profundimaris</name>
    <dbReference type="NCBI Taxonomy" id="1208321"/>
    <lineage>
        <taxon>Bacteria</taxon>
        <taxon>Pseudomonadati</taxon>
        <taxon>Pseudomonadota</taxon>
        <taxon>Gammaproteobacteria</taxon>
        <taxon>Oceanospirillales</taxon>
        <taxon>Oceanospirillaceae</taxon>
        <taxon>Marinomonas</taxon>
    </lineage>
</organism>
<accession>W1S176</accession>
<gene>
    <name evidence="5" type="ORF">D104_09000</name>
</gene>
<dbReference type="Gene3D" id="3.30.70.270">
    <property type="match status" value="1"/>
</dbReference>
<dbReference type="RefSeq" id="WP_024023938.1">
    <property type="nucleotide sequence ID" value="NZ_AYOZ01000012.1"/>
</dbReference>
<reference evidence="5 6" key="1">
    <citation type="journal article" date="2014" name="Genome Announc.">
        <title>Draft Genome Sequence of Marinomonas sp. Strain D104, a Polycyclic Aromatic Hydrocarbon-Degrading Bacterium from the Deep-Sea Sediment of the Arctic Ocean.</title>
        <authorList>
            <person name="Dong C."/>
            <person name="Bai X."/>
            <person name="Lai Q."/>
            <person name="Xie Y."/>
            <person name="Chen X."/>
            <person name="Shao Z."/>
        </authorList>
    </citation>
    <scope>NUCLEOTIDE SEQUENCE [LARGE SCALE GENOMIC DNA]</scope>
    <source>
        <strain evidence="5 6">D104</strain>
    </source>
</reference>
<sequence length="370" mass="41832">MTEALMGNKDTQNTILIPATYRLLIVTILGSALYTILFNVYSTPFLIHAFQPGIIVFLNLALIAYLHKNPQKHIHRVINIYGAILLLTSVPNTLYFVVGAWQSEWLFVEMFPPISGMIILTTTLIILMLPERLTKLVVFTWTLNAAPVLLLLLTHPEELKTPRGYDLLFLFGPASLLILLIIPYQRSLKVHMEKIHFDLQHSKSEAERDFLTDVFNRRGLKSWFNTANPSTKACVLLIDIDHFKSINDRFGHSIGDRVLLEFASRLRTVYQGKHGLARWGGEEFVIVLLNPKPSMIKDIGELFRCSISKLPYKDVGKVTASIGVSKISEMKHFTLMVEQADSAVYFAKANGRDQVALYSDTLEESDTPAD</sequence>
<feature type="transmembrane region" description="Helical" evidence="3">
    <location>
        <begin position="136"/>
        <end position="155"/>
    </location>
</feature>
<dbReference type="PATRIC" id="fig|1208321.3.peg.1791"/>
<dbReference type="EMBL" id="AYOZ01000012">
    <property type="protein sequence ID" value="ETI60823.1"/>
    <property type="molecule type" value="Genomic_DNA"/>
</dbReference>
<dbReference type="EC" id="2.7.7.65" evidence="1"/>
<dbReference type="CDD" id="cd01949">
    <property type="entry name" value="GGDEF"/>
    <property type="match status" value="1"/>
</dbReference>
<dbReference type="PANTHER" id="PTHR45138:SF9">
    <property type="entry name" value="DIGUANYLATE CYCLASE DGCM-RELATED"/>
    <property type="match status" value="1"/>
</dbReference>
<protein>
    <recommendedName>
        <fullName evidence="1">diguanylate cyclase</fullName>
        <ecNumber evidence="1">2.7.7.65</ecNumber>
    </recommendedName>
</protein>
<evidence type="ECO:0000256" key="2">
    <source>
        <dbReference type="ARBA" id="ARBA00034247"/>
    </source>
</evidence>
<dbReference type="GO" id="GO:0005886">
    <property type="term" value="C:plasma membrane"/>
    <property type="evidence" value="ECO:0007669"/>
    <property type="project" value="TreeGrafter"/>
</dbReference>
<name>W1S176_9GAMM</name>
<feature type="transmembrane region" description="Helical" evidence="3">
    <location>
        <begin position="167"/>
        <end position="184"/>
    </location>
</feature>
<feature type="transmembrane region" description="Helical" evidence="3">
    <location>
        <begin position="47"/>
        <end position="66"/>
    </location>
</feature>
<dbReference type="SUPFAM" id="SSF55073">
    <property type="entry name" value="Nucleotide cyclase"/>
    <property type="match status" value="1"/>
</dbReference>
<dbReference type="GO" id="GO:0043709">
    <property type="term" value="P:cell adhesion involved in single-species biofilm formation"/>
    <property type="evidence" value="ECO:0007669"/>
    <property type="project" value="TreeGrafter"/>
</dbReference>
<feature type="transmembrane region" description="Helical" evidence="3">
    <location>
        <begin position="21"/>
        <end position="41"/>
    </location>
</feature>
<dbReference type="InterPro" id="IPR029787">
    <property type="entry name" value="Nucleotide_cyclase"/>
</dbReference>
<evidence type="ECO:0000259" key="4">
    <source>
        <dbReference type="PROSITE" id="PS50887"/>
    </source>
</evidence>
<comment type="catalytic activity">
    <reaction evidence="2">
        <text>2 GTP = 3',3'-c-di-GMP + 2 diphosphate</text>
        <dbReference type="Rhea" id="RHEA:24898"/>
        <dbReference type="ChEBI" id="CHEBI:33019"/>
        <dbReference type="ChEBI" id="CHEBI:37565"/>
        <dbReference type="ChEBI" id="CHEBI:58805"/>
        <dbReference type="EC" id="2.7.7.65"/>
    </reaction>
</comment>
<feature type="transmembrane region" description="Helical" evidence="3">
    <location>
        <begin position="78"/>
        <end position="98"/>
    </location>
</feature>
<keyword evidence="6" id="KW-1185">Reference proteome</keyword>
<proteinExistence type="predicted"/>
<dbReference type="OrthoDB" id="9803824at2"/>
<dbReference type="NCBIfam" id="TIGR00254">
    <property type="entry name" value="GGDEF"/>
    <property type="match status" value="1"/>
</dbReference>
<dbReference type="AlphaFoldDB" id="W1S176"/>
<feature type="transmembrane region" description="Helical" evidence="3">
    <location>
        <begin position="110"/>
        <end position="129"/>
    </location>
</feature>